<keyword evidence="1" id="KW-1133">Transmembrane helix</keyword>
<dbReference type="Gene3D" id="3.90.550.10">
    <property type="entry name" value="Spore Coat Polysaccharide Biosynthesis Protein SpsA, Chain A"/>
    <property type="match status" value="1"/>
</dbReference>
<feature type="transmembrane region" description="Helical" evidence="1">
    <location>
        <begin position="394"/>
        <end position="413"/>
    </location>
</feature>
<organism evidence="2 3">
    <name type="scientific">Candidatus Nealsonbacteria bacterium CG08_land_8_20_14_0_20_36_22</name>
    <dbReference type="NCBI Taxonomy" id="1974704"/>
    <lineage>
        <taxon>Bacteria</taxon>
        <taxon>Candidatus Nealsoniibacteriota</taxon>
    </lineage>
</organism>
<gene>
    <name evidence="2" type="ORF">COT32_02375</name>
</gene>
<dbReference type="Proteomes" id="UP000231472">
    <property type="component" value="Unassembled WGS sequence"/>
</dbReference>
<evidence type="ECO:0000256" key="1">
    <source>
        <dbReference type="SAM" id="Phobius"/>
    </source>
</evidence>
<dbReference type="PANTHER" id="PTHR36851:SF1">
    <property type="entry name" value="GLYCO_TRANS_2-LIKE DOMAIN-CONTAINING PROTEIN"/>
    <property type="match status" value="1"/>
</dbReference>
<feature type="transmembrane region" description="Helical" evidence="1">
    <location>
        <begin position="26"/>
        <end position="45"/>
    </location>
</feature>
<feature type="transmembrane region" description="Helical" evidence="1">
    <location>
        <begin position="434"/>
        <end position="453"/>
    </location>
</feature>
<keyword evidence="1" id="KW-0472">Membrane</keyword>
<proteinExistence type="predicted"/>
<reference evidence="3" key="1">
    <citation type="submission" date="2017-09" db="EMBL/GenBank/DDBJ databases">
        <title>Depth-based differentiation of microbial function through sediment-hosted aquifers and enrichment of novel symbionts in the deep terrestrial subsurface.</title>
        <authorList>
            <person name="Probst A.J."/>
            <person name="Ladd B."/>
            <person name="Jarett J.K."/>
            <person name="Geller-Mcgrath D.E."/>
            <person name="Sieber C.M.K."/>
            <person name="Emerson J.B."/>
            <person name="Anantharaman K."/>
            <person name="Thomas B.C."/>
            <person name="Malmstrom R."/>
            <person name="Stieglmeier M."/>
            <person name="Klingl A."/>
            <person name="Woyke T."/>
            <person name="Ryan C.M."/>
            <person name="Banfield J.F."/>
        </authorList>
    </citation>
    <scope>NUCLEOTIDE SEQUENCE [LARGE SCALE GENOMIC DNA]</scope>
</reference>
<dbReference type="SUPFAM" id="SSF53448">
    <property type="entry name" value="Nucleotide-diphospho-sugar transferases"/>
    <property type="match status" value="1"/>
</dbReference>
<feature type="transmembrane region" description="Helical" evidence="1">
    <location>
        <begin position="465"/>
        <end position="488"/>
    </location>
</feature>
<dbReference type="AlphaFoldDB" id="A0A2H0YN69"/>
<sequence>MNSDYYLSLSRAADLKNPWERFIFRFFEILPGILSWGVLILAVLFSKWQPFWVAVFIIAFVVFWFFRTIYFSLHLWAGYKKMAENEKTNWREKLETIENWRKIYHLIIIPMSKESLEIVRDSFQNLEKTDYPKNRMLVVLACEEKMRNQTEKTARQIEKEFGSKFFKFIIIWHPTNLPGEIAGKGSNETWATRKAKQEIIDPLKIPYERIIFSSFDVDTCVFPQYFSCLAYYYLTAEKPSRTSFQPIPLFINNIWKASVISRVFSFSSTFWHTMNQERPEKLVTFSSHSMSFKALVDVGFKQTNIVSDDSRIFWQCFLKYNGDYQVKPLYYPLSMDANIAKSFFRTLINIYRQQRRWAYGVADIPYFLFGFLKNRKIPFLKKLSLGIELIEGHFSWATSSIMIFLLGWLPLILGGPEFSQTIISYNLPKVISRIMTLAMIGLVLSVYLSFLLLPPKPPEYGRYKYLIFAFGWLLLPITMIFFVALPSLDAQTRLMLGRYMGFWITEKFRK</sequence>
<protein>
    <recommendedName>
        <fullName evidence="4">Glycosyltransferase 2-like domain-containing protein</fullName>
    </recommendedName>
</protein>
<evidence type="ECO:0000313" key="2">
    <source>
        <dbReference type="EMBL" id="PIS39955.1"/>
    </source>
</evidence>
<accession>A0A2H0YN69</accession>
<evidence type="ECO:0000313" key="3">
    <source>
        <dbReference type="Proteomes" id="UP000231472"/>
    </source>
</evidence>
<dbReference type="EMBL" id="PEYC01000048">
    <property type="protein sequence ID" value="PIS39955.1"/>
    <property type="molecule type" value="Genomic_DNA"/>
</dbReference>
<evidence type="ECO:0008006" key="4">
    <source>
        <dbReference type="Google" id="ProtNLM"/>
    </source>
</evidence>
<dbReference type="PANTHER" id="PTHR36851">
    <property type="entry name" value="UNNAMED PRODUCT"/>
    <property type="match status" value="1"/>
</dbReference>
<keyword evidence="1" id="KW-0812">Transmembrane</keyword>
<name>A0A2H0YN69_9BACT</name>
<dbReference type="InterPro" id="IPR029044">
    <property type="entry name" value="Nucleotide-diphossugar_trans"/>
</dbReference>
<feature type="transmembrane region" description="Helical" evidence="1">
    <location>
        <begin position="51"/>
        <end position="73"/>
    </location>
</feature>
<comment type="caution">
    <text evidence="2">The sequence shown here is derived from an EMBL/GenBank/DDBJ whole genome shotgun (WGS) entry which is preliminary data.</text>
</comment>